<dbReference type="InterPro" id="IPR010351">
    <property type="entry name" value="DUF943"/>
</dbReference>
<feature type="transmembrane region" description="Helical" evidence="1">
    <location>
        <begin position="7"/>
        <end position="28"/>
    </location>
</feature>
<protein>
    <submittedName>
        <fullName evidence="2">DUF943 family protein</fullName>
    </submittedName>
</protein>
<dbReference type="EMBL" id="CP054212">
    <property type="protein sequence ID" value="QKJ87156.1"/>
    <property type="molecule type" value="Genomic_DNA"/>
</dbReference>
<evidence type="ECO:0000256" key="1">
    <source>
        <dbReference type="SAM" id="Phobius"/>
    </source>
</evidence>
<dbReference type="KEGG" id="pmak:PMPD1_2211"/>
<dbReference type="Pfam" id="PF06092">
    <property type="entry name" value="DUF943"/>
    <property type="match status" value="1"/>
</dbReference>
<keyword evidence="1" id="KW-0812">Transmembrane</keyword>
<reference evidence="2 3" key="1">
    <citation type="submission" date="2020-06" db="EMBL/GenBank/DDBJ databases">
        <title>Genome sequence of Paramixta manurensis strain PD-1.</title>
        <authorList>
            <person name="Lee C.W."/>
            <person name="Kim J."/>
        </authorList>
    </citation>
    <scope>NUCLEOTIDE SEQUENCE [LARGE SCALE GENOMIC DNA]</scope>
    <source>
        <strain evidence="2 3">PD-1</strain>
    </source>
</reference>
<accession>A0A6M8U8Q1</accession>
<name>A0A6M8U8Q1_9GAMM</name>
<evidence type="ECO:0000313" key="2">
    <source>
        <dbReference type="EMBL" id="QKJ87156.1"/>
    </source>
</evidence>
<dbReference type="RefSeq" id="WP_173634118.1">
    <property type="nucleotide sequence ID" value="NZ_CP054212.1"/>
</dbReference>
<proteinExistence type="predicted"/>
<evidence type="ECO:0000313" key="3">
    <source>
        <dbReference type="Proteomes" id="UP000505325"/>
    </source>
</evidence>
<sequence length="155" mass="18248">MKIKSKIMRYIFTLVGCVLLGYLLWLSLRPVEIIAVHQRNNYSDVLVKNFPLTDKGRIEWWLKNKDRLNHRYDIPKPASYGDFTINFWLFGKGYQKEGKDDRLCFSDIKTEANCIDKNLLFAINKSQNFGVRFISYDGDDYQLGKNGEIIKINRK</sequence>
<gene>
    <name evidence="2" type="ORF">PMPD1_2211</name>
</gene>
<keyword evidence="3" id="KW-1185">Reference proteome</keyword>
<dbReference type="Proteomes" id="UP000505325">
    <property type="component" value="Chromosome"/>
</dbReference>
<dbReference type="AlphaFoldDB" id="A0A6M8U8Q1"/>
<keyword evidence="1" id="KW-0472">Membrane</keyword>
<keyword evidence="1" id="KW-1133">Transmembrane helix</keyword>
<organism evidence="2 3">
    <name type="scientific">Paramixta manurensis</name>
    <dbReference type="NCBI Taxonomy" id="2740817"/>
    <lineage>
        <taxon>Bacteria</taxon>
        <taxon>Pseudomonadati</taxon>
        <taxon>Pseudomonadota</taxon>
        <taxon>Gammaproteobacteria</taxon>
        <taxon>Enterobacterales</taxon>
        <taxon>Erwiniaceae</taxon>
        <taxon>Paramixta</taxon>
    </lineage>
</organism>